<evidence type="ECO:0000256" key="8">
    <source>
        <dbReference type="SAM" id="Phobius"/>
    </source>
</evidence>
<reference evidence="9 10" key="1">
    <citation type="submission" date="2019-07" db="EMBL/GenBank/DDBJ databases">
        <title>Genomic Encyclopedia of Archaeal and Bacterial Type Strains, Phase II (KMG-II): from individual species to whole genera.</title>
        <authorList>
            <person name="Goeker M."/>
        </authorList>
    </citation>
    <scope>NUCLEOTIDE SEQUENCE [LARGE SCALE GENOMIC DNA]</scope>
    <source>
        <strain evidence="9 10">ATCC BAA-252</strain>
    </source>
</reference>
<evidence type="ECO:0000256" key="3">
    <source>
        <dbReference type="ARBA" id="ARBA00022448"/>
    </source>
</evidence>
<evidence type="ECO:0000256" key="4">
    <source>
        <dbReference type="ARBA" id="ARBA00022475"/>
    </source>
</evidence>
<evidence type="ECO:0008006" key="11">
    <source>
        <dbReference type="Google" id="ProtNLM"/>
    </source>
</evidence>
<feature type="transmembrane region" description="Helical" evidence="8">
    <location>
        <begin position="268"/>
        <end position="293"/>
    </location>
</feature>
<feature type="transmembrane region" description="Helical" evidence="8">
    <location>
        <begin position="116"/>
        <end position="139"/>
    </location>
</feature>
<comment type="similarity">
    <text evidence="2">Belongs to the auxin efflux carrier (TC 2.A.69) family.</text>
</comment>
<keyword evidence="3" id="KW-0813">Transport</keyword>
<dbReference type="PANTHER" id="PTHR36838:SF4">
    <property type="entry name" value="AUXIN EFFLUX CARRIER FAMILY PROTEIN"/>
    <property type="match status" value="1"/>
</dbReference>
<evidence type="ECO:0000256" key="5">
    <source>
        <dbReference type="ARBA" id="ARBA00022692"/>
    </source>
</evidence>
<feature type="transmembrane region" description="Helical" evidence="8">
    <location>
        <begin position="217"/>
        <end position="236"/>
    </location>
</feature>
<dbReference type="Gene3D" id="1.20.1530.20">
    <property type="match status" value="1"/>
</dbReference>
<gene>
    <name evidence="9" type="ORF">JM93_03935</name>
</gene>
<feature type="transmembrane region" description="Helical" evidence="8">
    <location>
        <begin position="184"/>
        <end position="205"/>
    </location>
</feature>
<comment type="subcellular location">
    <subcellularLocation>
        <location evidence="1">Cell membrane</location>
        <topology evidence="1">Multi-pass membrane protein</topology>
    </subcellularLocation>
</comment>
<keyword evidence="6 8" id="KW-1133">Transmembrane helix</keyword>
<organism evidence="9 10">
    <name type="scientific">Roseibium hamelinense</name>
    <dbReference type="NCBI Taxonomy" id="150831"/>
    <lineage>
        <taxon>Bacteria</taxon>
        <taxon>Pseudomonadati</taxon>
        <taxon>Pseudomonadota</taxon>
        <taxon>Alphaproteobacteria</taxon>
        <taxon>Hyphomicrobiales</taxon>
        <taxon>Stappiaceae</taxon>
        <taxon>Roseibium</taxon>
    </lineage>
</organism>
<proteinExistence type="inferred from homology"/>
<evidence type="ECO:0000313" key="9">
    <source>
        <dbReference type="EMBL" id="TWI80721.1"/>
    </source>
</evidence>
<name>A0A562SHH9_9HYPH</name>
<evidence type="ECO:0000256" key="1">
    <source>
        <dbReference type="ARBA" id="ARBA00004651"/>
    </source>
</evidence>
<keyword evidence="4" id="KW-1003">Cell membrane</keyword>
<dbReference type="EMBL" id="VLLF01000011">
    <property type="protein sequence ID" value="TWI80721.1"/>
    <property type="molecule type" value="Genomic_DNA"/>
</dbReference>
<dbReference type="InterPro" id="IPR038770">
    <property type="entry name" value="Na+/solute_symporter_sf"/>
</dbReference>
<evidence type="ECO:0000256" key="6">
    <source>
        <dbReference type="ARBA" id="ARBA00022989"/>
    </source>
</evidence>
<dbReference type="InterPro" id="IPR004776">
    <property type="entry name" value="Mem_transp_PIN-like"/>
</dbReference>
<accession>A0A562SHH9</accession>
<dbReference type="AlphaFoldDB" id="A0A562SHH9"/>
<evidence type="ECO:0000313" key="10">
    <source>
        <dbReference type="Proteomes" id="UP000320593"/>
    </source>
</evidence>
<dbReference type="Proteomes" id="UP000320593">
    <property type="component" value="Unassembled WGS sequence"/>
</dbReference>
<feature type="transmembrane region" description="Helical" evidence="8">
    <location>
        <begin position="242"/>
        <end position="261"/>
    </location>
</feature>
<dbReference type="RefSeq" id="WP_208995329.1">
    <property type="nucleotide sequence ID" value="NZ_SMLY01000056.1"/>
</dbReference>
<dbReference type="PANTHER" id="PTHR36838">
    <property type="entry name" value="AUXIN EFFLUX CARRIER FAMILY PROTEIN"/>
    <property type="match status" value="1"/>
</dbReference>
<feature type="transmembrane region" description="Helical" evidence="8">
    <location>
        <begin position="89"/>
        <end position="110"/>
    </location>
</feature>
<feature type="transmembrane region" description="Helical" evidence="8">
    <location>
        <begin position="51"/>
        <end position="77"/>
    </location>
</feature>
<evidence type="ECO:0000256" key="2">
    <source>
        <dbReference type="ARBA" id="ARBA00010145"/>
    </source>
</evidence>
<keyword evidence="7 8" id="KW-0472">Membrane</keyword>
<feature type="transmembrane region" description="Helical" evidence="8">
    <location>
        <begin position="151"/>
        <end position="172"/>
    </location>
</feature>
<keyword evidence="5 8" id="KW-0812">Transmembrane</keyword>
<protein>
    <recommendedName>
        <fullName evidence="11">Permease</fullName>
    </recommendedName>
</protein>
<dbReference type="GO" id="GO:0005886">
    <property type="term" value="C:plasma membrane"/>
    <property type="evidence" value="ECO:0007669"/>
    <property type="project" value="UniProtKB-SubCell"/>
</dbReference>
<evidence type="ECO:0000256" key="7">
    <source>
        <dbReference type="ARBA" id="ARBA00023136"/>
    </source>
</evidence>
<dbReference type="GO" id="GO:0055085">
    <property type="term" value="P:transmembrane transport"/>
    <property type="evidence" value="ECO:0007669"/>
    <property type="project" value="InterPro"/>
</dbReference>
<dbReference type="Pfam" id="PF03547">
    <property type="entry name" value="Mem_trans"/>
    <property type="match status" value="1"/>
</dbReference>
<sequence length="296" mass="30822">MLRLLPDLALIGLGAFLATRIDDTAWKALDRLNFSVLFPALLFVAASSRPIALSDLLSIGLAVLGILGLGLAAGFFLRRYGPREWIDFAGAWQTAWRFNTALAFVAVQAFSDTVAGYLAVAIGMAVPMANILAVGALTGGSGSRARQILEIVRNPFLIASLAGVGVGLGGVTLPELPNQVVARLAEAALPLTLLSLGAALDWSIMFRMTRFNSGLHVVKLLLLPGCVLTACLALAVPGPICAALTLFAALPTASAAHVLASRYGADRALVACIVTQSSLIGCLTLPIWCYALLSLG</sequence>
<keyword evidence="10" id="KW-1185">Reference proteome</keyword>
<comment type="caution">
    <text evidence="9">The sequence shown here is derived from an EMBL/GenBank/DDBJ whole genome shotgun (WGS) entry which is preliminary data.</text>
</comment>